<comment type="subcellular location">
    <subcellularLocation>
        <location evidence="1">Membrane</location>
        <topology evidence="1">Single-pass membrane protein</topology>
    </subcellularLocation>
</comment>
<dbReference type="OrthoDB" id="5620516at2"/>
<dbReference type="EMBL" id="FMVN01000005">
    <property type="protein sequence ID" value="SCY23308.1"/>
    <property type="molecule type" value="Genomic_DNA"/>
</dbReference>
<proteinExistence type="inferred from homology"/>
<dbReference type="CDD" id="cd16431">
    <property type="entry name" value="IcmE"/>
    <property type="match status" value="1"/>
</dbReference>
<dbReference type="EMBL" id="LN614830">
    <property type="protein sequence ID" value="CEG61781.1"/>
    <property type="molecule type" value="Genomic_DNA"/>
</dbReference>
<reference evidence="10 12" key="3">
    <citation type="submission" date="2016-10" db="EMBL/GenBank/DDBJ databases">
        <authorList>
            <person name="Varghese N."/>
            <person name="Submissions S."/>
        </authorList>
    </citation>
    <scope>NUCLEOTIDE SEQUENCE [LARGE SCALE GENOMIC DNA]</scope>
    <source>
        <strain evidence="10 12">ATCC 33218</strain>
    </source>
</reference>
<evidence type="ECO:0000313" key="11">
    <source>
        <dbReference type="Proteomes" id="UP000032414"/>
    </source>
</evidence>
<reference evidence="11" key="2">
    <citation type="submission" date="2014-09" db="EMBL/GenBank/DDBJ databases">
        <authorList>
            <person name="Gomez-Valero L."/>
        </authorList>
    </citation>
    <scope>NUCLEOTIDE SEQUENCE [LARGE SCALE GENOMIC DNA]</scope>
    <source>
        <strain evidence="11">ATCC33218</strain>
    </source>
</reference>
<keyword evidence="5 8" id="KW-0472">Membrane</keyword>
<dbReference type="KEGG" id="tmc:LMI_2519"/>
<evidence type="ECO:0000256" key="1">
    <source>
        <dbReference type="ARBA" id="ARBA00004167"/>
    </source>
</evidence>
<evidence type="ECO:0000313" key="9">
    <source>
        <dbReference type="EMBL" id="CEG61781.1"/>
    </source>
</evidence>
<evidence type="ECO:0000256" key="6">
    <source>
        <dbReference type="SAM" id="Coils"/>
    </source>
</evidence>
<dbReference type="Gene3D" id="2.160.20.80">
    <property type="entry name" value="E3 ubiquitin-protein ligase SopA"/>
    <property type="match status" value="2"/>
</dbReference>
<gene>
    <name evidence="9" type="primary">icmE</name>
    <name evidence="9" type="ORF">LMI_2519</name>
    <name evidence="10" type="ORF">SAMN02982997_01157</name>
</gene>
<evidence type="ECO:0000256" key="7">
    <source>
        <dbReference type="SAM" id="MobiDB-lite"/>
    </source>
</evidence>
<evidence type="ECO:0000256" key="8">
    <source>
        <dbReference type="SAM" id="Phobius"/>
    </source>
</evidence>
<dbReference type="PANTHER" id="PTHR47121:SF2">
    <property type="entry name" value="THYLAKOID LUMENAL PROTEIN TL20.3, CHLOROPLASTIC"/>
    <property type="match status" value="1"/>
</dbReference>
<dbReference type="HOGENOM" id="CLU_004070_0_0_6"/>
<dbReference type="Pfam" id="PF03743">
    <property type="entry name" value="TrbI"/>
    <property type="match status" value="1"/>
</dbReference>
<dbReference type="Proteomes" id="UP000182998">
    <property type="component" value="Unassembled WGS sequence"/>
</dbReference>
<dbReference type="InterPro" id="IPR053285">
    <property type="entry name" value="Thylakoid_lumenal_pentapeptide"/>
</dbReference>
<keyword evidence="12" id="KW-1185">Reference proteome</keyword>
<dbReference type="STRING" id="451.B6N58_03615"/>
<dbReference type="GO" id="GO:0016020">
    <property type="term" value="C:membrane"/>
    <property type="evidence" value="ECO:0007669"/>
    <property type="project" value="UniProtKB-SubCell"/>
</dbReference>
<comment type="similarity">
    <text evidence="2">Belongs to the TrbI/VirB10 family.</text>
</comment>
<name>A0A098GJV6_LEGMI</name>
<dbReference type="Proteomes" id="UP000032414">
    <property type="component" value="Chromosome I"/>
</dbReference>
<sequence length="1083" mass="110740">MAGRKENLKSLFTNTRTRVIIVFTAILLIAAVAIGVFKLKFSQEIGETPSGVGHVPQGIQSIPGALNPTVQYAKLQESQNVSQAVSALKTGGSAIPTIVRTQALGAGVMPIGQPPSGEGGVGFTTLARENEAGAQRSLWIQALQNSSCSKATVTNVVNQGASLTDLKNACTCTQLKDNGYQLSDLQQICSCKELRAAGFNARQLKDAGFSAGRLRLCGFDACELRNAGFTAQQMKDGGFSDGELKGAGFSDAEIAKAGGLPNGISEADVRKAGCQVDALKRLRAAGVSAAAIRRISGCSAAQLKAAGFTAAELRNAGFSAADLKNAGFTPAELRQAGYTARDLLNAGFSPDDLAGAGFTPGEISAAESELPPGISPADIKSAGCDVEALRKQRLAGVSARLIKQYAGCSAKALKDAGFSDSDLQQAGFTPAEISAAAPINDNDIKAADCDPNKLKLLLARGVTAARIRTLNGCNAAQLKAAGFDAKQLAAAGFTPQQLLAAGYAPEQVRGALTDDAIRAAGCDPTKLKQLFNLGVSAKRIRELNGCSAEALKNAGYDAKALSDAGFTPQDLLDAGFTPQQLRQSGVGGAAVISAGRTADCSVASLKAARAAGVSAATIKQTLGCSAAAMKAAGYTAQELRDAGFTAAELKNAGFSAADLKSAGFSAKELRDAGFSAADLKNAGFSASELKDAGFSAADLKDAGFSASQLKAAGFSAKDLKGAGFSATDLRQAGYGAKDLADAGYSAADLKNAGFSDAEIQDAGLSTEVAGLGAATVPGAEPSSVTPIPGIPGATNQTAAAAAQAANAKQLQEILKKQNQQLADQKFQQKIQQRTSQMLSTANQSISTWQKVTSQSYVAGNESEEKKETTTAAGMGQTTSSSLSPGEMGGPAKSQGAIIKTGDILFAVLDTSVNSDEPGPILATIVSGKLKGAKLIGSFNLPTNADKMVISFNTMSVPGAPKSTSINAYAIDPDTARTALSSNTNHHYLLRYGSLFASSFLEGFGNAFQSANTTVTIGGTGGGQNITVQNGIGRSALQNAVIGLATLGKAWGQVAQQQFSTPTTVEVYSGTPLGILFTQDVTSL</sequence>
<keyword evidence="3 8" id="KW-0812">Transmembrane</keyword>
<dbReference type="Pfam" id="PF25296">
    <property type="entry name" value="Decapeptide"/>
    <property type="match status" value="5"/>
</dbReference>
<dbReference type="Gene3D" id="2.40.128.260">
    <property type="entry name" value="Type IV secretion system, VirB10/TraB/TrbI"/>
    <property type="match status" value="1"/>
</dbReference>
<organism evidence="9 11">
    <name type="scientific">Legionella micdadei</name>
    <name type="common">Tatlockia micdadei</name>
    <dbReference type="NCBI Taxonomy" id="451"/>
    <lineage>
        <taxon>Bacteria</taxon>
        <taxon>Pseudomonadati</taxon>
        <taxon>Pseudomonadota</taxon>
        <taxon>Gammaproteobacteria</taxon>
        <taxon>Legionellales</taxon>
        <taxon>Legionellaceae</taxon>
        <taxon>Legionella</taxon>
    </lineage>
</organism>
<dbReference type="InterPro" id="IPR042217">
    <property type="entry name" value="T4SS_VirB10/TrbI"/>
</dbReference>
<evidence type="ECO:0000256" key="5">
    <source>
        <dbReference type="ARBA" id="ARBA00023136"/>
    </source>
</evidence>
<evidence type="ECO:0000256" key="2">
    <source>
        <dbReference type="ARBA" id="ARBA00010265"/>
    </source>
</evidence>
<evidence type="ECO:0000313" key="10">
    <source>
        <dbReference type="EMBL" id="SCY23308.1"/>
    </source>
</evidence>
<dbReference type="InterPro" id="IPR057481">
    <property type="entry name" value="Decapeptide"/>
</dbReference>
<feature type="transmembrane region" description="Helical" evidence="8">
    <location>
        <begin position="20"/>
        <end position="39"/>
    </location>
</feature>
<feature type="region of interest" description="Disordered" evidence="7">
    <location>
        <begin position="858"/>
        <end position="893"/>
    </location>
</feature>
<reference evidence="9" key="1">
    <citation type="submission" date="2014-09" db="EMBL/GenBank/DDBJ databases">
        <authorList>
            <person name="GOMEZ-VALERO Laura"/>
        </authorList>
    </citation>
    <scope>NUCLEOTIDE SEQUENCE</scope>
    <source>
        <strain evidence="9">ATCC33218</strain>
    </source>
</reference>
<keyword evidence="6" id="KW-0175">Coiled coil</keyword>
<evidence type="ECO:0000256" key="4">
    <source>
        <dbReference type="ARBA" id="ARBA00022989"/>
    </source>
</evidence>
<dbReference type="RefSeq" id="WP_045099964.1">
    <property type="nucleotide sequence ID" value="NZ_CP020614.1"/>
</dbReference>
<evidence type="ECO:0000256" key="3">
    <source>
        <dbReference type="ARBA" id="ARBA00022692"/>
    </source>
</evidence>
<keyword evidence="4 8" id="KW-1133">Transmembrane helix</keyword>
<dbReference type="NCBIfam" id="NF033900">
    <property type="entry name" value="T4SS_IcmE_DotG"/>
    <property type="match status" value="2"/>
</dbReference>
<evidence type="ECO:0000313" key="12">
    <source>
        <dbReference type="Proteomes" id="UP000182998"/>
    </source>
</evidence>
<dbReference type="PATRIC" id="fig|451.8.peg.2739"/>
<dbReference type="PANTHER" id="PTHR47121">
    <property type="entry name" value="THYLAKOID LUMENAL PROTEIN TL20.3, CHLOROPLASTIC"/>
    <property type="match status" value="1"/>
</dbReference>
<accession>A0A098GJV6</accession>
<protein>
    <submittedName>
        <fullName evidence="9">IcmE (DotG)</fullName>
    </submittedName>
    <submittedName>
        <fullName evidence="10">Intracellular multiplication protein IcmE</fullName>
    </submittedName>
</protein>
<dbReference type="InterPro" id="IPR049855">
    <property type="entry name" value="DotG/IcmE-like_C"/>
</dbReference>
<dbReference type="InterPro" id="IPR005498">
    <property type="entry name" value="T4SS_VirB10/TraB/TrbI"/>
</dbReference>
<dbReference type="AlphaFoldDB" id="A0A098GJV6"/>
<feature type="coiled-coil region" evidence="6">
    <location>
        <begin position="800"/>
        <end position="827"/>
    </location>
</feature>
<dbReference type="SUPFAM" id="SSF141571">
    <property type="entry name" value="Pentapeptide repeat-like"/>
    <property type="match status" value="2"/>
</dbReference>